<evidence type="ECO:0000313" key="4">
    <source>
        <dbReference type="EMBL" id="EJT47033.1"/>
    </source>
</evidence>
<dbReference type="PANTHER" id="PTHR28626:SF3">
    <property type="entry name" value="SRR1-LIKE PROTEIN"/>
    <property type="match status" value="1"/>
</dbReference>
<dbReference type="HOGENOM" id="CLU_700552_0_0_1"/>
<comment type="similarity">
    <text evidence="1">Belongs to the SRR1 family.</text>
</comment>
<feature type="domain" description="SRR1-like" evidence="3">
    <location>
        <begin position="178"/>
        <end position="367"/>
    </location>
</feature>
<dbReference type="OrthoDB" id="551431at2759"/>
<feature type="compositionally biased region" description="Basic and acidic residues" evidence="2">
    <location>
        <begin position="46"/>
        <end position="58"/>
    </location>
</feature>
<evidence type="ECO:0000256" key="2">
    <source>
        <dbReference type="SAM" id="MobiDB-lite"/>
    </source>
</evidence>
<gene>
    <name evidence="4" type="ORF">A1Q1_04276</name>
</gene>
<organism evidence="4 5">
    <name type="scientific">Trichosporon asahii var. asahii (strain ATCC 90039 / CBS 2479 / JCM 2466 / KCTC 7840 / NBRC 103889/ NCYC 2677 / UAMH 7654)</name>
    <name type="common">Yeast</name>
    <dbReference type="NCBI Taxonomy" id="1186058"/>
    <lineage>
        <taxon>Eukaryota</taxon>
        <taxon>Fungi</taxon>
        <taxon>Dikarya</taxon>
        <taxon>Basidiomycota</taxon>
        <taxon>Agaricomycotina</taxon>
        <taxon>Tremellomycetes</taxon>
        <taxon>Trichosporonales</taxon>
        <taxon>Trichosporonaceae</taxon>
        <taxon>Trichosporon</taxon>
    </lineage>
</organism>
<dbReference type="AlphaFoldDB" id="J5QF71"/>
<evidence type="ECO:0000259" key="3">
    <source>
        <dbReference type="Pfam" id="PF07985"/>
    </source>
</evidence>
<dbReference type="Proteomes" id="UP000002748">
    <property type="component" value="Unassembled WGS sequence"/>
</dbReference>
<feature type="region of interest" description="Disordered" evidence="2">
    <location>
        <begin position="1"/>
        <end position="135"/>
    </location>
</feature>
<dbReference type="EMBL" id="ALBS01000266">
    <property type="protein sequence ID" value="EJT47033.1"/>
    <property type="molecule type" value="Genomic_DNA"/>
</dbReference>
<feature type="compositionally biased region" description="Basic and acidic residues" evidence="2">
    <location>
        <begin position="119"/>
        <end position="135"/>
    </location>
</feature>
<dbReference type="GO" id="GO:0005737">
    <property type="term" value="C:cytoplasm"/>
    <property type="evidence" value="ECO:0007669"/>
    <property type="project" value="TreeGrafter"/>
</dbReference>
<dbReference type="InterPro" id="IPR012942">
    <property type="entry name" value="SRR1-like"/>
</dbReference>
<name>J5QF71_TRIAS</name>
<dbReference type="GeneID" id="25987789"/>
<protein>
    <submittedName>
        <fullName evidence="4">Endocytosis-related protein</fullName>
    </submittedName>
</protein>
<dbReference type="InterPro" id="IPR040044">
    <property type="entry name" value="SRR1L"/>
</dbReference>
<feature type="compositionally biased region" description="Basic and acidic residues" evidence="2">
    <location>
        <begin position="1"/>
        <end position="10"/>
    </location>
</feature>
<sequence>MIQEETKKSTAADAKPAVVTAESVPTPEPEEKYEIISDEEDGPSEAESKATKAPEMSKRDKRRAREARKKAEEEERKAAAKEARKAAKKAGGGAPPPPPLSKKEKEVASFVQPKRKGDKGKGKGKKVEEKAVTQQDIEKVAEEVNSLRSKMTDKWAEDWTGMVGRVRDVFGDVAEMVVLCLGLGKPFGDRTAKIQLAFILELAAGLGAEASAIRAFDPVFEDGDVQLLKALGCEVMEENLRGAHPLSDKPHLVYMPHCSKPLYESFLQTNFSPRLAENPRCLLLGNDLGDYVPGFVRVTAKEDDEEPAEEFVKPKKKRKNRGMAAPPPVDSVLRRLVPHFEVFMLSELPETNLPGFARAFLSTGFQWVPLDKKDAVDWTTPLPPVEWPEDGEVA</sequence>
<dbReference type="GO" id="GO:0005634">
    <property type="term" value="C:nucleus"/>
    <property type="evidence" value="ECO:0007669"/>
    <property type="project" value="TreeGrafter"/>
</dbReference>
<feature type="region of interest" description="Disordered" evidence="2">
    <location>
        <begin position="306"/>
        <end position="326"/>
    </location>
</feature>
<dbReference type="VEuPathDB" id="FungiDB:A1Q1_04276"/>
<dbReference type="RefSeq" id="XP_014178128.1">
    <property type="nucleotide sequence ID" value="XM_014322653.1"/>
</dbReference>
<dbReference type="Pfam" id="PF07985">
    <property type="entry name" value="SRR1"/>
    <property type="match status" value="1"/>
</dbReference>
<evidence type="ECO:0000256" key="1">
    <source>
        <dbReference type="ARBA" id="ARBA00009856"/>
    </source>
</evidence>
<proteinExistence type="inferred from homology"/>
<evidence type="ECO:0000313" key="5">
    <source>
        <dbReference type="Proteomes" id="UP000002748"/>
    </source>
</evidence>
<feature type="compositionally biased region" description="Basic residues" evidence="2">
    <location>
        <begin position="59"/>
        <end position="68"/>
    </location>
</feature>
<accession>J5QF71</accession>
<dbReference type="PANTHER" id="PTHR28626">
    <property type="entry name" value="SRR1-LIKE PROTEIN"/>
    <property type="match status" value="1"/>
</dbReference>
<feature type="compositionally biased region" description="Basic and acidic residues" evidence="2">
    <location>
        <begin position="69"/>
        <end position="85"/>
    </location>
</feature>
<comment type="caution">
    <text evidence="4">The sequence shown here is derived from an EMBL/GenBank/DDBJ whole genome shotgun (WGS) entry which is preliminary data.</text>
</comment>
<reference evidence="4 5" key="1">
    <citation type="journal article" date="2012" name="Eukaryot. Cell">
        <title>Draft genome sequence of CBS 2479, the standard type strain of Trichosporon asahii.</title>
        <authorList>
            <person name="Yang R.Y."/>
            <person name="Li H.T."/>
            <person name="Zhu H."/>
            <person name="Zhou G.P."/>
            <person name="Wang M."/>
            <person name="Wang L."/>
        </authorList>
    </citation>
    <scope>NUCLEOTIDE SEQUENCE [LARGE SCALE GENOMIC DNA]</scope>
    <source>
        <strain evidence="5">ATCC 90039 / CBS 2479 / JCM 2466 / KCTC 7840 / NCYC 2677 / UAMH 7654</strain>
    </source>
</reference>
<dbReference type="KEGG" id="tasa:A1Q1_04276"/>